<dbReference type="InterPro" id="IPR027478">
    <property type="entry name" value="LdcA_N"/>
</dbReference>
<dbReference type="PANTHER" id="PTHR30237:SF5">
    <property type="entry name" value="CARBOXYPEPTIDASE VC_A0337-RELATED"/>
    <property type="match status" value="1"/>
</dbReference>
<feature type="domain" description="LD-carboxypeptidase C-terminal" evidence="4">
    <location>
        <begin position="223"/>
        <end position="338"/>
    </location>
</feature>
<evidence type="ECO:0000256" key="1">
    <source>
        <dbReference type="ARBA" id="ARBA00010233"/>
    </source>
</evidence>
<evidence type="ECO:0000259" key="4">
    <source>
        <dbReference type="Pfam" id="PF17676"/>
    </source>
</evidence>
<dbReference type="Pfam" id="PF17676">
    <property type="entry name" value="Peptidase_S66C"/>
    <property type="match status" value="1"/>
</dbReference>
<name>A0ABU8UX65_9NEIS</name>
<comment type="similarity">
    <text evidence="1">Belongs to the peptidase S66 family.</text>
</comment>
<gene>
    <name evidence="5" type="ORF">QCL97_001995</name>
</gene>
<dbReference type="CDD" id="cd07062">
    <property type="entry name" value="Peptidase_S66_mccF_like"/>
    <property type="match status" value="1"/>
</dbReference>
<dbReference type="SUPFAM" id="SSF52317">
    <property type="entry name" value="Class I glutamine amidotransferase-like"/>
    <property type="match status" value="1"/>
</dbReference>
<protein>
    <submittedName>
        <fullName evidence="5">S66 peptidase family protein</fullName>
    </submittedName>
</protein>
<organism evidence="5 6">
    <name type="scientific">Chromobacterium amazonense</name>
    <dbReference type="NCBI Taxonomy" id="1382803"/>
    <lineage>
        <taxon>Bacteria</taxon>
        <taxon>Pseudomonadati</taxon>
        <taxon>Pseudomonadota</taxon>
        <taxon>Betaproteobacteria</taxon>
        <taxon>Neisseriales</taxon>
        <taxon>Chromobacteriaceae</taxon>
        <taxon>Chromobacterium</taxon>
    </lineage>
</organism>
<reference evidence="5 6" key="1">
    <citation type="submission" date="2023-12" db="EMBL/GenBank/DDBJ databases">
        <title>Evaluation and characterization of a potential secondary metabolite violacein from indigenous Chromobacterium amazonense SAM215.</title>
        <authorList>
            <person name="Tarafdar M.R."/>
            <person name="Abedin S.M."/>
            <person name="Atiqua A."/>
            <person name="Saha A."/>
            <person name="Khan S.N."/>
        </authorList>
    </citation>
    <scope>NUCLEOTIDE SEQUENCE [LARGE SCALE GENOMIC DNA]</scope>
    <source>
        <strain evidence="5 6">SAM215</strain>
    </source>
</reference>
<dbReference type="InterPro" id="IPR029062">
    <property type="entry name" value="Class_I_gatase-like"/>
</dbReference>
<dbReference type="InterPro" id="IPR040449">
    <property type="entry name" value="Peptidase_S66_N"/>
</dbReference>
<dbReference type="Proteomes" id="UP001224516">
    <property type="component" value="Unassembled WGS sequence"/>
</dbReference>
<dbReference type="PANTHER" id="PTHR30237">
    <property type="entry name" value="MURAMOYLTETRAPEPTIDE CARBOXYPEPTIDASE"/>
    <property type="match status" value="1"/>
</dbReference>
<dbReference type="InterPro" id="IPR040921">
    <property type="entry name" value="Peptidase_S66C"/>
</dbReference>
<accession>A0ABU8UX65</accession>
<dbReference type="Pfam" id="PF02016">
    <property type="entry name" value="Peptidase_S66"/>
    <property type="match status" value="1"/>
</dbReference>
<dbReference type="Gene3D" id="3.50.30.60">
    <property type="entry name" value="LD-carboxypeptidase A C-terminal domain-like"/>
    <property type="match status" value="1"/>
</dbReference>
<evidence type="ECO:0000259" key="3">
    <source>
        <dbReference type="Pfam" id="PF02016"/>
    </source>
</evidence>
<dbReference type="InterPro" id="IPR027461">
    <property type="entry name" value="Carboxypeptidase_A_C_sf"/>
</dbReference>
<keyword evidence="6" id="KW-1185">Reference proteome</keyword>
<feature type="domain" description="LD-carboxypeptidase N-terminal" evidence="3">
    <location>
        <begin position="34"/>
        <end position="152"/>
    </location>
</feature>
<evidence type="ECO:0000313" key="6">
    <source>
        <dbReference type="Proteomes" id="UP001224516"/>
    </source>
</evidence>
<dbReference type="InterPro" id="IPR003507">
    <property type="entry name" value="S66_fam"/>
</dbReference>
<evidence type="ECO:0000313" key="5">
    <source>
        <dbReference type="EMBL" id="MEJ8673484.1"/>
    </source>
</evidence>
<dbReference type="Gene3D" id="3.40.50.10740">
    <property type="entry name" value="Class I glutamine amidotransferase-like"/>
    <property type="match status" value="1"/>
</dbReference>
<dbReference type="PIRSF" id="PIRSF028757">
    <property type="entry name" value="LD-carboxypeptidase"/>
    <property type="match status" value="1"/>
</dbReference>
<dbReference type="SUPFAM" id="SSF141986">
    <property type="entry name" value="LD-carboxypeptidase A C-terminal domain-like"/>
    <property type="match status" value="1"/>
</dbReference>
<proteinExistence type="inferred from homology"/>
<dbReference type="RefSeq" id="WP_307909586.1">
    <property type="nucleotide sequence ID" value="NZ_JAVFJF020000002.1"/>
</dbReference>
<evidence type="ECO:0000256" key="2">
    <source>
        <dbReference type="ARBA" id="ARBA00022801"/>
    </source>
</evidence>
<comment type="caution">
    <text evidence="5">The sequence shown here is derived from an EMBL/GenBank/DDBJ whole genome shotgun (WGS) entry which is preliminary data.</text>
</comment>
<keyword evidence="2" id="KW-0378">Hydrolase</keyword>
<sequence>MFGFGTAKNTIGIIKAAYVWECQMRSLQVGDLVASFTPSFPITARQPARYQRAIEFIGRQGLRFLPGHLTGKDDHYRSGSARERAEELNALLRNPEVRCVMSTIGGSNSNALLPYLDYEAFRRDPKIVVGYSDSTAILLALYAMTGVPTFYGPALVASLGEFPPLVDEIWRYFAAIAMENPAYPLTLPKPTHWTEERLPWESQDRAKTMQANQWRCIQPGRAEGRLIGGNLNTLYGFLASPYFPAIQPGDILLLEDSLKDAATVEKNFAMLKLAGVFDQAGAVLLGKHEGFDDCGSKRTPADILLEVLDGLDVPILADFDCCHTHPMLTLPLGVRVRVDTQALRVELLEDWRELV</sequence>
<dbReference type="EMBL" id="JAVFJF020000002">
    <property type="protein sequence ID" value="MEJ8673484.1"/>
    <property type="molecule type" value="Genomic_DNA"/>
</dbReference>